<evidence type="ECO:0000256" key="3">
    <source>
        <dbReference type="ARBA" id="ARBA00022448"/>
    </source>
</evidence>
<gene>
    <name evidence="19" type="ORF">DFR49_0842</name>
</gene>
<evidence type="ECO:0000256" key="14">
    <source>
        <dbReference type="ARBA" id="ARBA00023288"/>
    </source>
</evidence>
<dbReference type="EMBL" id="QXDC01000002">
    <property type="protein sequence ID" value="RIA46304.1"/>
    <property type="molecule type" value="Genomic_DNA"/>
</dbReference>
<dbReference type="GO" id="GO:0015288">
    <property type="term" value="F:porin activity"/>
    <property type="evidence" value="ECO:0007669"/>
    <property type="project" value="UniProtKB-KW"/>
</dbReference>
<evidence type="ECO:0000256" key="1">
    <source>
        <dbReference type="ARBA" id="ARBA00004571"/>
    </source>
</evidence>
<protein>
    <submittedName>
        <fullName evidence="19">Polysaccharide export outer membrane protein</fullName>
    </submittedName>
</protein>
<keyword evidence="20" id="KW-1185">Reference proteome</keyword>
<organism evidence="19 20">
    <name type="scientific">Hephaestia caeni</name>
    <dbReference type="NCBI Taxonomy" id="645617"/>
    <lineage>
        <taxon>Bacteria</taxon>
        <taxon>Pseudomonadati</taxon>
        <taxon>Pseudomonadota</taxon>
        <taxon>Alphaproteobacteria</taxon>
        <taxon>Sphingomonadales</taxon>
        <taxon>Sphingomonadaceae</taxon>
        <taxon>Hephaestia</taxon>
    </lineage>
</organism>
<evidence type="ECO:0000259" key="16">
    <source>
        <dbReference type="Pfam" id="PF02563"/>
    </source>
</evidence>
<dbReference type="InterPro" id="IPR054765">
    <property type="entry name" value="SLBB_dom"/>
</dbReference>
<evidence type="ECO:0000313" key="19">
    <source>
        <dbReference type="EMBL" id="RIA46304.1"/>
    </source>
</evidence>
<keyword evidence="14" id="KW-0449">Lipoprotein</keyword>
<keyword evidence="9" id="KW-0406">Ion transport</keyword>
<reference evidence="19 20" key="1">
    <citation type="submission" date="2018-08" db="EMBL/GenBank/DDBJ databases">
        <title>Genomic Encyclopedia of Type Strains, Phase IV (KMG-IV): sequencing the most valuable type-strain genomes for metagenomic binning, comparative biology and taxonomic classification.</title>
        <authorList>
            <person name="Goeker M."/>
        </authorList>
    </citation>
    <scope>NUCLEOTIDE SEQUENCE [LARGE SCALE GENOMIC DNA]</scope>
    <source>
        <strain evidence="19 20">DSM 25527</strain>
    </source>
</reference>
<dbReference type="Pfam" id="PF22461">
    <property type="entry name" value="SLBB_2"/>
    <property type="match status" value="1"/>
</dbReference>
<keyword evidence="10" id="KW-0626">Porin</keyword>
<dbReference type="InterPro" id="IPR049712">
    <property type="entry name" value="Poly_export"/>
</dbReference>
<evidence type="ECO:0000256" key="2">
    <source>
        <dbReference type="ARBA" id="ARBA00009450"/>
    </source>
</evidence>
<evidence type="ECO:0000256" key="4">
    <source>
        <dbReference type="ARBA" id="ARBA00022452"/>
    </source>
</evidence>
<accession>A0A397PJH4</accession>
<evidence type="ECO:0000256" key="15">
    <source>
        <dbReference type="SAM" id="SignalP"/>
    </source>
</evidence>
<evidence type="ECO:0000256" key="9">
    <source>
        <dbReference type="ARBA" id="ARBA00023065"/>
    </source>
</evidence>
<evidence type="ECO:0000256" key="11">
    <source>
        <dbReference type="ARBA" id="ARBA00023136"/>
    </source>
</evidence>
<evidence type="ECO:0000256" key="10">
    <source>
        <dbReference type="ARBA" id="ARBA00023114"/>
    </source>
</evidence>
<evidence type="ECO:0000256" key="7">
    <source>
        <dbReference type="ARBA" id="ARBA00022729"/>
    </source>
</evidence>
<dbReference type="PANTHER" id="PTHR33619">
    <property type="entry name" value="POLYSACCHARIDE EXPORT PROTEIN GFCE-RELATED"/>
    <property type="match status" value="1"/>
</dbReference>
<dbReference type="OrthoDB" id="7198507at2"/>
<evidence type="ECO:0000259" key="18">
    <source>
        <dbReference type="Pfam" id="PF22461"/>
    </source>
</evidence>
<keyword evidence="4" id="KW-1134">Transmembrane beta strand</keyword>
<evidence type="ECO:0000313" key="20">
    <source>
        <dbReference type="Proteomes" id="UP000266568"/>
    </source>
</evidence>
<feature type="signal peptide" evidence="15">
    <location>
        <begin position="1"/>
        <end position="27"/>
    </location>
</feature>
<comment type="subcellular location">
    <subcellularLocation>
        <location evidence="1">Cell outer membrane</location>
        <topology evidence="1">Multi-pass membrane protein</topology>
    </subcellularLocation>
</comment>
<keyword evidence="11" id="KW-0472">Membrane</keyword>
<proteinExistence type="inferred from homology"/>
<dbReference type="PANTHER" id="PTHR33619:SF3">
    <property type="entry name" value="POLYSACCHARIDE EXPORT PROTEIN GFCE-RELATED"/>
    <property type="match status" value="1"/>
</dbReference>
<dbReference type="GO" id="GO:0009279">
    <property type="term" value="C:cell outer membrane"/>
    <property type="evidence" value="ECO:0007669"/>
    <property type="project" value="UniProtKB-SubCell"/>
</dbReference>
<dbReference type="Pfam" id="PF10531">
    <property type="entry name" value="SLBB"/>
    <property type="match status" value="1"/>
</dbReference>
<comment type="similarity">
    <text evidence="2">Belongs to the BexD/CtrA/VexA family.</text>
</comment>
<dbReference type="GO" id="GO:0015159">
    <property type="term" value="F:polysaccharide transmembrane transporter activity"/>
    <property type="evidence" value="ECO:0007669"/>
    <property type="project" value="InterPro"/>
</dbReference>
<feature type="domain" description="Polysaccharide export protein N-terminal" evidence="16">
    <location>
        <begin position="81"/>
        <end position="171"/>
    </location>
</feature>
<dbReference type="InterPro" id="IPR019554">
    <property type="entry name" value="Soluble_ligand-bd"/>
</dbReference>
<dbReference type="GO" id="GO:0046930">
    <property type="term" value="C:pore complex"/>
    <property type="evidence" value="ECO:0007669"/>
    <property type="project" value="UniProtKB-KW"/>
</dbReference>
<evidence type="ECO:0000256" key="13">
    <source>
        <dbReference type="ARBA" id="ARBA00023237"/>
    </source>
</evidence>
<dbReference type="Proteomes" id="UP000266568">
    <property type="component" value="Unassembled WGS sequence"/>
</dbReference>
<keyword evidence="3" id="KW-0813">Transport</keyword>
<name>A0A397PJH4_9SPHN</name>
<evidence type="ECO:0000256" key="12">
    <source>
        <dbReference type="ARBA" id="ARBA00023139"/>
    </source>
</evidence>
<dbReference type="AlphaFoldDB" id="A0A397PJH4"/>
<feature type="domain" description="SLBB" evidence="18">
    <location>
        <begin position="260"/>
        <end position="350"/>
    </location>
</feature>
<evidence type="ECO:0000256" key="6">
    <source>
        <dbReference type="ARBA" id="ARBA00022692"/>
    </source>
</evidence>
<evidence type="ECO:0000259" key="17">
    <source>
        <dbReference type="Pfam" id="PF10531"/>
    </source>
</evidence>
<evidence type="ECO:0000256" key="5">
    <source>
        <dbReference type="ARBA" id="ARBA00022597"/>
    </source>
</evidence>
<feature type="domain" description="Soluble ligand binding" evidence="17">
    <location>
        <begin position="179"/>
        <end position="233"/>
    </location>
</feature>
<keyword evidence="6" id="KW-0812">Transmembrane</keyword>
<comment type="caution">
    <text evidence="19">The sequence shown here is derived from an EMBL/GenBank/DDBJ whole genome shotgun (WGS) entry which is preliminary data.</text>
</comment>
<dbReference type="Gene3D" id="3.10.560.10">
    <property type="entry name" value="Outer membrane lipoprotein wza domain like"/>
    <property type="match status" value="2"/>
</dbReference>
<dbReference type="Pfam" id="PF02563">
    <property type="entry name" value="Poly_export"/>
    <property type="match status" value="1"/>
</dbReference>
<dbReference type="InterPro" id="IPR003715">
    <property type="entry name" value="Poly_export_N"/>
</dbReference>
<dbReference type="PROSITE" id="PS51257">
    <property type="entry name" value="PROKAR_LIPOPROTEIN"/>
    <property type="match status" value="1"/>
</dbReference>
<keyword evidence="12" id="KW-0564">Palmitate</keyword>
<keyword evidence="5" id="KW-0762">Sugar transport</keyword>
<dbReference type="GO" id="GO:0006811">
    <property type="term" value="P:monoatomic ion transport"/>
    <property type="evidence" value="ECO:0007669"/>
    <property type="project" value="UniProtKB-KW"/>
</dbReference>
<evidence type="ECO:0000256" key="8">
    <source>
        <dbReference type="ARBA" id="ARBA00023047"/>
    </source>
</evidence>
<keyword evidence="13" id="KW-0998">Cell outer membrane</keyword>
<sequence length="380" mass="40413">MNSSPIRMSCRLAIVLLPALLAGCASLSSSGPTAREIVHAQRDLGRFTIVEVNESVISEIEASPSTGRGRLAVLAGVGEVDRIGPGDILQVSVFEVGAALFGGRSGLSDPTAPVTGSGEQLPPVVVGRDGAITLPWVGRLQAAGLTPDELGAFLTNRYRANSENPQVMVAIRDNVSNTVVVQGEVRRPGRLPLTLARERVLDAIAIAGGAANPAADSMVRLTRGERSAEGPLSVIEPGSIDDVELLPQDRVSVALRPRTFTLLGAAGKPAEMPFEKPRVSLAEALGRGAGPREEQANPSAVFVFRYEPAELDGSPAEGAVPVAYRVNMRDPMSYFLTQRFEMRPRDVVYVANADANIPTKAIQILNLFFSPFYTARVLTR</sequence>
<dbReference type="Gene3D" id="3.30.1950.10">
    <property type="entry name" value="wza like domain"/>
    <property type="match status" value="1"/>
</dbReference>
<keyword evidence="8" id="KW-0625">Polysaccharide transport</keyword>
<keyword evidence="7 15" id="KW-0732">Signal</keyword>
<feature type="chain" id="PRO_5017348009" evidence="15">
    <location>
        <begin position="28"/>
        <end position="380"/>
    </location>
</feature>